<sequence>GDVGEILVRSRGNASSLTAATAAAASVGENRLPGVIRQVDSDRLRRPPWLTGLSGSAAAALEAAPASDIIRLTWRPLWCAATQPLWTGAVFGMATPCLAVVMELSCRESDALDAVPQATTALLRESSAGGLRASSSATHWRAIPAMGG</sequence>
<organism evidence="1 2">
    <name type="scientific">Macrostomum lignano</name>
    <dbReference type="NCBI Taxonomy" id="282301"/>
    <lineage>
        <taxon>Eukaryota</taxon>
        <taxon>Metazoa</taxon>
        <taxon>Spiralia</taxon>
        <taxon>Lophotrochozoa</taxon>
        <taxon>Platyhelminthes</taxon>
        <taxon>Rhabditophora</taxon>
        <taxon>Macrostomorpha</taxon>
        <taxon>Macrostomida</taxon>
        <taxon>Macrostomidae</taxon>
        <taxon>Macrostomum</taxon>
    </lineage>
</organism>
<keyword evidence="1" id="KW-1185">Reference proteome</keyword>
<dbReference type="AlphaFoldDB" id="A0A1I8FQF0"/>
<protein>
    <submittedName>
        <fullName evidence="2">Ketoacyl_synth_N domain-containing protein</fullName>
    </submittedName>
</protein>
<name>A0A1I8FQF0_9PLAT</name>
<evidence type="ECO:0000313" key="2">
    <source>
        <dbReference type="WBParaSite" id="maker-unitig_44358-snap-gene-0.2-mRNA-1"/>
    </source>
</evidence>
<accession>A0A1I8FQF0</accession>
<dbReference type="Proteomes" id="UP000095280">
    <property type="component" value="Unplaced"/>
</dbReference>
<proteinExistence type="predicted"/>
<dbReference type="WBParaSite" id="maker-unitig_44358-snap-gene-0.2-mRNA-1">
    <property type="protein sequence ID" value="maker-unitig_44358-snap-gene-0.2-mRNA-1"/>
    <property type="gene ID" value="maker-unitig_44358-snap-gene-0.2"/>
</dbReference>
<evidence type="ECO:0000313" key="1">
    <source>
        <dbReference type="Proteomes" id="UP000095280"/>
    </source>
</evidence>
<reference evidence="2" key="1">
    <citation type="submission" date="2016-11" db="UniProtKB">
        <authorList>
            <consortium name="WormBaseParasite"/>
        </authorList>
    </citation>
    <scope>IDENTIFICATION</scope>
</reference>